<dbReference type="PROSITE" id="PS51318">
    <property type="entry name" value="TAT"/>
    <property type="match status" value="1"/>
</dbReference>
<protein>
    <submittedName>
        <fullName evidence="2">FAD-dependent oxidoreductase</fullName>
    </submittedName>
</protein>
<dbReference type="SUPFAM" id="SSF51905">
    <property type="entry name" value="FAD/NAD(P)-binding domain"/>
    <property type="match status" value="1"/>
</dbReference>
<dbReference type="InterPro" id="IPR050464">
    <property type="entry name" value="Zeta_carotene_desat/Oxidored"/>
</dbReference>
<dbReference type="InterPro" id="IPR006311">
    <property type="entry name" value="TAT_signal"/>
</dbReference>
<dbReference type="InterPro" id="IPR036188">
    <property type="entry name" value="FAD/NAD-bd_sf"/>
</dbReference>
<organism evidence="2 3">
    <name type="scientific">Novosphingobium aureum</name>
    <dbReference type="NCBI Taxonomy" id="2792964"/>
    <lineage>
        <taxon>Bacteria</taxon>
        <taxon>Pseudomonadati</taxon>
        <taxon>Pseudomonadota</taxon>
        <taxon>Alphaproteobacteria</taxon>
        <taxon>Sphingomonadales</taxon>
        <taxon>Sphingomonadaceae</taxon>
        <taxon>Novosphingobium</taxon>
    </lineage>
</organism>
<dbReference type="Pfam" id="PF01593">
    <property type="entry name" value="Amino_oxidase"/>
    <property type="match status" value="1"/>
</dbReference>
<keyword evidence="3" id="KW-1185">Reference proteome</keyword>
<sequence>MKAETSRRAVLAGGALAAGSLALGGCGDRAMAGTLGGADWQRGHALRDGAFPAPQGNVEEVGLVIAGGGVAGLATGWRLAEAGFSDFALFELEDRVGGNARSGANAVSAYPLGAHYLPVPNREARALHHMLREFGMIVGEDASGAPVYDPYQLCADLEERLLWRGHWQEGLFPSDGLGPADRAQHEAFQSRMALYRKMEGSDGRPAFAIPMALSSTDRDLRALDALSFAQWLDAQGFTAPALRAYLRYCCRDDYGSEPEQVSAWAGIHYFAARRGWAANGDGDRELTWPEGNGRLVARMAQRIAPHLRSGHSVFAVRPEEGRRGVLVDVFDHAAGRSRRLRARAVVVAMPHFVAARVAPHYAARGSLDYAPWVVANVTVERLPQGRGTPLAWDNVSSASESLGYVVATHQSASAGAGPSVLTWYMPLSRETPEQARKILMTRSLERWQAVVREDLLAMNPDLEGALRRIDVWRWGHAMARPSPGFLAAPARLGALGARPPVVFAHSDMSGLSLFEEAHYRGVLAAEAALGHLGHAFTSLA</sequence>
<feature type="domain" description="Amine oxidase" evidence="1">
    <location>
        <begin position="70"/>
        <end position="528"/>
    </location>
</feature>
<proteinExistence type="predicted"/>
<dbReference type="PANTHER" id="PTHR42923:SF39">
    <property type="entry name" value="AMINO OXIDASE"/>
    <property type="match status" value="1"/>
</dbReference>
<reference evidence="2" key="1">
    <citation type="submission" date="2020-11" db="EMBL/GenBank/DDBJ databases">
        <title>Novosphingobium aureum sp. nov., a marine bacterium isolated from sediment of a salt flat.</title>
        <authorList>
            <person name="Yoo Y."/>
            <person name="Kim J.-J."/>
        </authorList>
    </citation>
    <scope>NUCLEOTIDE SEQUENCE</scope>
    <source>
        <strain evidence="2">YJ-S2-02</strain>
    </source>
</reference>
<dbReference type="EMBL" id="JADZGI010000001">
    <property type="protein sequence ID" value="MBH0111608.1"/>
    <property type="molecule type" value="Genomic_DNA"/>
</dbReference>
<dbReference type="GO" id="GO:0016491">
    <property type="term" value="F:oxidoreductase activity"/>
    <property type="evidence" value="ECO:0007669"/>
    <property type="project" value="InterPro"/>
</dbReference>
<dbReference type="InterPro" id="IPR002937">
    <property type="entry name" value="Amino_oxidase"/>
</dbReference>
<evidence type="ECO:0000259" key="1">
    <source>
        <dbReference type="Pfam" id="PF01593"/>
    </source>
</evidence>
<name>A0A931MJD7_9SPHN</name>
<dbReference type="PANTHER" id="PTHR42923">
    <property type="entry name" value="PROTOPORPHYRINOGEN OXIDASE"/>
    <property type="match status" value="1"/>
</dbReference>
<dbReference type="Proteomes" id="UP000617634">
    <property type="component" value="Unassembled WGS sequence"/>
</dbReference>
<dbReference type="RefSeq" id="WP_197160062.1">
    <property type="nucleotide sequence ID" value="NZ_JADZGI010000001.1"/>
</dbReference>
<evidence type="ECO:0000313" key="2">
    <source>
        <dbReference type="EMBL" id="MBH0111608.1"/>
    </source>
</evidence>
<gene>
    <name evidence="2" type="ORF">I5E68_01410</name>
</gene>
<dbReference type="AlphaFoldDB" id="A0A931MJD7"/>
<evidence type="ECO:0000313" key="3">
    <source>
        <dbReference type="Proteomes" id="UP000617634"/>
    </source>
</evidence>
<dbReference type="Gene3D" id="3.50.50.60">
    <property type="entry name" value="FAD/NAD(P)-binding domain"/>
    <property type="match status" value="1"/>
</dbReference>
<accession>A0A931MJD7</accession>
<comment type="caution">
    <text evidence="2">The sequence shown here is derived from an EMBL/GenBank/DDBJ whole genome shotgun (WGS) entry which is preliminary data.</text>
</comment>
<dbReference type="PROSITE" id="PS51257">
    <property type="entry name" value="PROKAR_LIPOPROTEIN"/>
    <property type="match status" value="1"/>
</dbReference>